<accession>A1K8C6</accession>
<dbReference type="Proteomes" id="UP000002588">
    <property type="component" value="Chromosome"/>
</dbReference>
<dbReference type="HOGENOM" id="CLU_766663_0_0_4"/>
<reference evidence="1 2" key="1">
    <citation type="journal article" date="2006" name="Nat. Biotechnol.">
        <title>Complete genome of the mutualistic, N2-fixing grass endophyte Azoarcus sp. strain BH72.</title>
        <authorList>
            <person name="Krause A."/>
            <person name="Ramakumar A."/>
            <person name="Bartels D."/>
            <person name="Battistoni F."/>
            <person name="Bekel T."/>
            <person name="Boch J."/>
            <person name="Boehm M."/>
            <person name="Friedrich F."/>
            <person name="Hurek T."/>
            <person name="Krause L."/>
            <person name="Linke B."/>
            <person name="McHardy A.C."/>
            <person name="Sarkar A."/>
            <person name="Schneiker S."/>
            <person name="Syed A.A."/>
            <person name="Thauer R."/>
            <person name="Vorhoelter F.-J."/>
            <person name="Weidner S."/>
            <person name="Puehler A."/>
            <person name="Reinhold-Hurek B."/>
            <person name="Kaiser O."/>
            <person name="Goesmann A."/>
        </authorList>
    </citation>
    <scope>NUCLEOTIDE SEQUENCE [LARGE SCALE GENOMIC DNA]</scope>
    <source>
        <strain evidence="1 2">BH72</strain>
    </source>
</reference>
<name>A1K8C6_AZOSB</name>
<dbReference type="STRING" id="62928.azo2464"/>
<dbReference type="KEGG" id="azo:azo2464"/>
<evidence type="ECO:0000313" key="1">
    <source>
        <dbReference type="EMBL" id="CAL95081.1"/>
    </source>
</evidence>
<sequence>MRRKERDMNFQTTETIQRLWETFLNEQLASLPPEQRDAAATQFEQRFGELMAKNGADGDGGFFDLIGLGPNGGAGFDAIGYPHVQPDFDDSVVPSQLHAAAELYFIYQHERMKVFQVVDVLLRLFRLGKMRIQRGPGARGLYLLQKWQPLRYSVRDRMVAYRRAFNYGTAQAPAGAVVNRNFHRQLVGFMVALGQYFRDLLIGEVIRGGQLIDQRPFGSVATVQRIGLDLRYALDRSTYGNIFALAMEAGHYLKSVLQLLDAPDIKKAFDANTKWDVIEIVSNRYLGGVAEPSQRAKMAESGRRILQFVADNDFRTAIDPILFQSVVRPMGAHAEAWLAAYRMTPEGRGFPGVTPALRGVLGVPQPASV</sequence>
<keyword evidence="2" id="KW-1185">Reference proteome</keyword>
<gene>
    <name evidence="1" type="ordered locus">azo2464</name>
</gene>
<dbReference type="AlphaFoldDB" id="A1K8C6"/>
<organism evidence="1 2">
    <name type="scientific">Azoarcus sp. (strain BH72)</name>
    <dbReference type="NCBI Taxonomy" id="418699"/>
    <lineage>
        <taxon>Bacteria</taxon>
        <taxon>Pseudomonadati</taxon>
        <taxon>Pseudomonadota</taxon>
        <taxon>Betaproteobacteria</taxon>
        <taxon>Rhodocyclales</taxon>
        <taxon>Zoogloeaceae</taxon>
        <taxon>Azoarcus</taxon>
    </lineage>
</organism>
<evidence type="ECO:0000313" key="2">
    <source>
        <dbReference type="Proteomes" id="UP000002588"/>
    </source>
</evidence>
<dbReference type="EMBL" id="AM406670">
    <property type="protein sequence ID" value="CAL95081.1"/>
    <property type="molecule type" value="Genomic_DNA"/>
</dbReference>
<dbReference type="eggNOG" id="ENOG502Z8C6">
    <property type="taxonomic scope" value="Bacteria"/>
</dbReference>
<protein>
    <submittedName>
        <fullName evidence="1">Uncharacterized protein</fullName>
    </submittedName>
</protein>
<proteinExistence type="predicted"/>